<reference evidence="3 4" key="1">
    <citation type="journal article" date="2016" name="Nat. Commun.">
        <title>Extremotolerant tardigrade genome and improved radiotolerance of human cultured cells by tardigrade-unique protein.</title>
        <authorList>
            <person name="Hashimoto T."/>
            <person name="Horikawa D.D."/>
            <person name="Saito Y."/>
            <person name="Kuwahara H."/>
            <person name="Kozuka-Hata H."/>
            <person name="Shin-I T."/>
            <person name="Minakuchi Y."/>
            <person name="Ohishi K."/>
            <person name="Motoyama A."/>
            <person name="Aizu T."/>
            <person name="Enomoto A."/>
            <person name="Kondo K."/>
            <person name="Tanaka S."/>
            <person name="Hara Y."/>
            <person name="Koshikawa S."/>
            <person name="Sagara H."/>
            <person name="Miura T."/>
            <person name="Yokobori S."/>
            <person name="Miyagawa K."/>
            <person name="Suzuki Y."/>
            <person name="Kubo T."/>
            <person name="Oyama M."/>
            <person name="Kohara Y."/>
            <person name="Fujiyama A."/>
            <person name="Arakawa K."/>
            <person name="Katayama T."/>
            <person name="Toyoda A."/>
            <person name="Kunieda T."/>
        </authorList>
    </citation>
    <scope>NUCLEOTIDE SEQUENCE [LARGE SCALE GENOMIC DNA]</scope>
    <source>
        <strain evidence="3 4">YOKOZUNA-1</strain>
    </source>
</reference>
<dbReference type="InterPro" id="IPR013320">
    <property type="entry name" value="ConA-like_dom_sf"/>
</dbReference>
<dbReference type="CDD" id="cd12880">
    <property type="entry name" value="SPRYD7"/>
    <property type="match status" value="1"/>
</dbReference>
<evidence type="ECO:0000313" key="4">
    <source>
        <dbReference type="Proteomes" id="UP000186922"/>
    </source>
</evidence>
<dbReference type="SUPFAM" id="SSF49899">
    <property type="entry name" value="Concanavalin A-like lectins/glucanases"/>
    <property type="match status" value="1"/>
</dbReference>
<dbReference type="Proteomes" id="UP000186922">
    <property type="component" value="Unassembled WGS sequence"/>
</dbReference>
<keyword evidence="4" id="KW-1185">Reference proteome</keyword>
<organism evidence="3 4">
    <name type="scientific">Ramazzottius varieornatus</name>
    <name type="common">Water bear</name>
    <name type="synonym">Tardigrade</name>
    <dbReference type="NCBI Taxonomy" id="947166"/>
    <lineage>
        <taxon>Eukaryota</taxon>
        <taxon>Metazoa</taxon>
        <taxon>Ecdysozoa</taxon>
        <taxon>Tardigrada</taxon>
        <taxon>Eutardigrada</taxon>
        <taxon>Parachela</taxon>
        <taxon>Hypsibioidea</taxon>
        <taxon>Ramazzottiidae</taxon>
        <taxon>Ramazzottius</taxon>
    </lineage>
</organism>
<evidence type="ECO:0000259" key="2">
    <source>
        <dbReference type="PROSITE" id="PS50188"/>
    </source>
</evidence>
<dbReference type="InterPro" id="IPR035766">
    <property type="entry name" value="SPRYD7"/>
</dbReference>
<dbReference type="SMART" id="SM00449">
    <property type="entry name" value="SPRY"/>
    <property type="match status" value="1"/>
</dbReference>
<evidence type="ECO:0000256" key="1">
    <source>
        <dbReference type="ARBA" id="ARBA00021772"/>
    </source>
</evidence>
<dbReference type="AlphaFoldDB" id="A0A1D1UQR5"/>
<accession>A0A1D1UQR5</accession>
<dbReference type="STRING" id="947166.A0A1D1UQR5"/>
<dbReference type="InterPro" id="IPR043136">
    <property type="entry name" value="B30.2/SPRY_sf"/>
</dbReference>
<gene>
    <name evidence="3" type="primary">RvY_03229-1</name>
    <name evidence="3" type="synonym">RvY_03229.1</name>
    <name evidence="3" type="ORF">RvY_03229</name>
</gene>
<dbReference type="InterPro" id="IPR003877">
    <property type="entry name" value="SPRY_dom"/>
</dbReference>
<dbReference type="OrthoDB" id="40953at2759"/>
<dbReference type="Pfam" id="PF00622">
    <property type="entry name" value="SPRY"/>
    <property type="match status" value="1"/>
</dbReference>
<dbReference type="EMBL" id="BDGG01000001">
    <property type="protein sequence ID" value="GAU90870.1"/>
    <property type="molecule type" value="Genomic_DNA"/>
</dbReference>
<proteinExistence type="predicted"/>
<name>A0A1D1UQR5_RAMVA</name>
<dbReference type="InterPro" id="IPR001870">
    <property type="entry name" value="B30.2/SPRY"/>
</dbReference>
<protein>
    <recommendedName>
        <fullName evidence="1">SPRY domain-containing protein 7</fullName>
    </recommendedName>
</protein>
<comment type="caution">
    <text evidence="3">The sequence shown here is derived from an EMBL/GenBank/DDBJ whole genome shotgun (WGS) entry which is preliminary data.</text>
</comment>
<dbReference type="PROSITE" id="PS50188">
    <property type="entry name" value="B302_SPRY"/>
    <property type="match status" value="1"/>
</dbReference>
<evidence type="ECO:0000313" key="3">
    <source>
        <dbReference type="EMBL" id="GAU90870.1"/>
    </source>
</evidence>
<feature type="domain" description="B30.2/SPRY" evidence="2">
    <location>
        <begin position="1"/>
        <end position="183"/>
    </location>
</feature>
<sequence>MLGLCNFCKSYGFWGEGDGDKTELVLQVHPPVTLDTSRMGDEVVVIKNGTRLCGSGGCLGTASIVQDKSYFEVKIQREGTWGVGLSSGTLDVNKIPFGNDKLSWVLREDGKIYHNSEAIGNLPEVPRESDVLGLAYDHVEISFHLNGKPLNASVRGPKGGAVFPAFFVDKDAILDVFFSNFQFVPPSGFSRIMYEQTIL</sequence>
<dbReference type="PANTHER" id="PTHR20951:SF2">
    <property type="entry name" value="SPRY DOMAIN-CONTAINING PROTEIN 7"/>
    <property type="match status" value="1"/>
</dbReference>
<dbReference type="Gene3D" id="2.60.120.920">
    <property type="match status" value="1"/>
</dbReference>
<dbReference type="PANTHER" id="PTHR20951">
    <property type="entry name" value="C13ORF1 PROTEIN-RELATED"/>
    <property type="match status" value="1"/>
</dbReference>